<dbReference type="InterPro" id="IPR019786">
    <property type="entry name" value="Zinc_finger_PHD-type_CS"/>
</dbReference>
<dbReference type="RefSeq" id="XP_023932791.1">
    <property type="nucleotide sequence ID" value="XM_024077023.1"/>
</dbReference>
<dbReference type="InterPro" id="IPR001965">
    <property type="entry name" value="Znf_PHD"/>
</dbReference>
<feature type="region of interest" description="Disordered" evidence="10">
    <location>
        <begin position="840"/>
        <end position="865"/>
    </location>
</feature>
<dbReference type="InterPro" id="IPR011011">
    <property type="entry name" value="Znf_FYVE_PHD"/>
</dbReference>
<keyword evidence="7" id="KW-0156">Chromatin regulator</keyword>
<accession>A0A2R2MRB8</accession>
<dbReference type="AlphaFoldDB" id="A0A2R2MRB8"/>
<name>A0A2R2MRB8_LINAN</name>
<dbReference type="GeneID" id="106174485"/>
<evidence type="ECO:0000256" key="10">
    <source>
        <dbReference type="SAM" id="MobiDB-lite"/>
    </source>
</evidence>
<keyword evidence="12" id="KW-1185">Reference proteome</keyword>
<dbReference type="PROSITE" id="PS01359">
    <property type="entry name" value="ZF_PHD_1"/>
    <property type="match status" value="1"/>
</dbReference>
<keyword evidence="3" id="KW-0479">Metal-binding</keyword>
<dbReference type="Gene3D" id="3.90.980.20">
    <property type="match status" value="1"/>
</dbReference>
<evidence type="ECO:0000256" key="9">
    <source>
        <dbReference type="PROSITE-ProRule" id="PRU00146"/>
    </source>
</evidence>
<protein>
    <submittedName>
        <fullName evidence="13">Polycomb protein Pcl</fullName>
    </submittedName>
</protein>
<dbReference type="PROSITE" id="PS50016">
    <property type="entry name" value="ZF_PHD_2"/>
    <property type="match status" value="1"/>
</dbReference>
<dbReference type="Gene3D" id="2.30.30.140">
    <property type="match status" value="1"/>
</dbReference>
<dbReference type="SMART" id="SM00333">
    <property type="entry name" value="TUDOR"/>
    <property type="match status" value="1"/>
</dbReference>
<dbReference type="Gene3D" id="3.30.40.10">
    <property type="entry name" value="Zinc/RING finger domain, C3HC4 (zinc finger)"/>
    <property type="match status" value="1"/>
</dbReference>
<dbReference type="CDD" id="cd15503">
    <property type="entry name" value="PHD2_MTF2_PHF19_like"/>
    <property type="match status" value="1"/>
</dbReference>
<proteinExistence type="inferred from homology"/>
<dbReference type="Pfam" id="PF14061">
    <property type="entry name" value="Mtf2_C"/>
    <property type="match status" value="1"/>
</dbReference>
<dbReference type="CDD" id="cd15578">
    <property type="entry name" value="PHD1_MTF2"/>
    <property type="match status" value="1"/>
</dbReference>
<dbReference type="PANTHER" id="PTHR12628:SF21">
    <property type="entry name" value="PHD-TYPE DOMAIN-CONTAINING PROTEIN"/>
    <property type="match status" value="1"/>
</dbReference>
<dbReference type="InterPro" id="IPR013083">
    <property type="entry name" value="Znf_RING/FYVE/PHD"/>
</dbReference>
<dbReference type="GO" id="GO:0045814">
    <property type="term" value="P:negative regulation of gene expression, epigenetic"/>
    <property type="evidence" value="ECO:0007669"/>
    <property type="project" value="TreeGrafter"/>
</dbReference>
<keyword evidence="5 9" id="KW-0863">Zinc-finger</keyword>
<comment type="subcellular location">
    <subcellularLocation>
        <location evidence="1">Nucleus</location>
    </subcellularLocation>
</comment>
<feature type="region of interest" description="Disordered" evidence="10">
    <location>
        <begin position="734"/>
        <end position="755"/>
    </location>
</feature>
<evidence type="ECO:0000256" key="2">
    <source>
        <dbReference type="ARBA" id="ARBA00008084"/>
    </source>
</evidence>
<evidence type="ECO:0000256" key="5">
    <source>
        <dbReference type="ARBA" id="ARBA00022771"/>
    </source>
</evidence>
<evidence type="ECO:0000313" key="12">
    <source>
        <dbReference type="Proteomes" id="UP000085678"/>
    </source>
</evidence>
<dbReference type="KEGG" id="lak:106174485"/>
<dbReference type="PANTHER" id="PTHR12628">
    <property type="entry name" value="POLYCOMB-LIKE TRANSCRIPTION FACTOR"/>
    <property type="match status" value="1"/>
</dbReference>
<comment type="similarity">
    <text evidence="2">Belongs to the Polycomblike family.</text>
</comment>
<sequence length="975" mass="109906">MSSRESSTSPARVGGLRGGGEKGSPSPTRSRRSESKSRTPTPLKGLKSETKRASIPPSQNFTELKAALNKPVKQMDMGSPPAPPRRETRAAVSPLSQSRQKVRQVAPPTTSTDLSPLSSNGTVPLKANKLKEKQGGGSISSMVGETPVRMKAKSGKTDTSSAGERDDESTDTDTTEIYFKTSIRRSPKSRADKHLLNGNASSYSSSSSDGESVYDDEKSDRSQVKVKKRKSSKGSPKSPVAKRLRTLDMDKNVKVTPTRRAKTEGMARSASMKKIRKRRIISSVCNGKHVGGDSTTCTETELDTENESESRRRSKAGSTHSTDKPQDDKTFWEGQEVLVTWSDGLLYLGTLLKVDSKVEKCFVKFEDDSCYWALFRHIQRGPSQGEIHCCTCQGETSEQPNEIVLCDNCGLGYHQECHIPPIESDILKPDVPWLCRQCVFATSYKKGTYQRKGPLKPVKRVLPYAMSTLNWDTQHKTNSDQRYCYCGGPGDWYMKMLQCCRCRQWFHEACTQCLSYTLLYGDRFYIFVCTMCNGGIEYVKRLELKWMDVAQLALFNLTLQHNKKYYDFDENFMPWINQNWERLQVNHLDSTTRGERARTLLETLQGNKTRFAWGREIKKKVTLWGLRVRLPPPAPTVILPEDGQITDEVMNNLQMKGRKTKTFVPIESNSPIPLKHPKHPKRKCDSEDVEARTKLAKDMLMKAYAKGNMRRFISANTTYKGYNGNMSVYDFHDEDSDVDTNNNDDDESEYLETSSQSALDYFIPRPSSYEGYNHPFKTVVERNKEIEQIELKARILDWYQNGATESEQSQEEEDEGESVFSDLQTGQTVMASASYVATGRTNGLVATPPTSINGSPRKKRGRKSRAEKLRLEALAHLEAQAKQVPQSPNRGRCRSLSQPPVREQQTQLFTNAVDPAQINGVRKTEVNLNHLKNSVKNYFGAVDRLAKGERFTVLARRVTPDGRVQYLVEWEGMAP</sequence>
<dbReference type="GO" id="GO:0008270">
    <property type="term" value="F:zinc ion binding"/>
    <property type="evidence" value="ECO:0007669"/>
    <property type="project" value="UniProtKB-KW"/>
</dbReference>
<dbReference type="STRING" id="7574.A0A2R2MRB8"/>
<dbReference type="SMART" id="SM00249">
    <property type="entry name" value="PHD"/>
    <property type="match status" value="2"/>
</dbReference>
<keyword evidence="6" id="KW-0862">Zinc</keyword>
<evidence type="ECO:0000256" key="3">
    <source>
        <dbReference type="ARBA" id="ARBA00022723"/>
    </source>
</evidence>
<dbReference type="InterPro" id="IPR040477">
    <property type="entry name" value="KDM4-like_Tudor"/>
</dbReference>
<feature type="compositionally biased region" description="Acidic residues" evidence="10">
    <location>
        <begin position="165"/>
        <end position="174"/>
    </location>
</feature>
<organism evidence="12 13">
    <name type="scientific">Lingula anatina</name>
    <name type="common">Brachiopod</name>
    <name type="synonym">Lingula unguis</name>
    <dbReference type="NCBI Taxonomy" id="7574"/>
    <lineage>
        <taxon>Eukaryota</taxon>
        <taxon>Metazoa</taxon>
        <taxon>Spiralia</taxon>
        <taxon>Lophotrochozoa</taxon>
        <taxon>Brachiopoda</taxon>
        <taxon>Linguliformea</taxon>
        <taxon>Lingulata</taxon>
        <taxon>Lingulida</taxon>
        <taxon>Linguloidea</taxon>
        <taxon>Lingulidae</taxon>
        <taxon>Lingula</taxon>
    </lineage>
</organism>
<dbReference type="FunFam" id="3.90.980.20:FF:000001">
    <property type="entry name" value="metal-response element-binding transcription factor 2 isoform X1"/>
    <property type="match status" value="1"/>
</dbReference>
<dbReference type="CDD" id="cd20385">
    <property type="entry name" value="Tudor_PCL"/>
    <property type="match status" value="1"/>
</dbReference>
<dbReference type="InterPro" id="IPR019787">
    <property type="entry name" value="Znf_PHD-finger"/>
</dbReference>
<gene>
    <name evidence="13" type="primary">LOC106174485</name>
</gene>
<feature type="compositionally biased region" description="Acidic residues" evidence="10">
    <location>
        <begin position="734"/>
        <end position="750"/>
    </location>
</feature>
<evidence type="ECO:0000259" key="11">
    <source>
        <dbReference type="PROSITE" id="PS50016"/>
    </source>
</evidence>
<dbReference type="Proteomes" id="UP000085678">
    <property type="component" value="Unplaced"/>
</dbReference>
<evidence type="ECO:0000313" key="13">
    <source>
        <dbReference type="RefSeq" id="XP_023932791.1"/>
    </source>
</evidence>
<feature type="region of interest" description="Disordered" evidence="10">
    <location>
        <begin position="880"/>
        <end position="903"/>
    </location>
</feature>
<dbReference type="SUPFAM" id="SSF63748">
    <property type="entry name" value="Tudor/PWWP/MBT"/>
    <property type="match status" value="1"/>
</dbReference>
<feature type="compositionally biased region" description="Polar residues" evidence="10">
    <location>
        <begin position="883"/>
        <end position="903"/>
    </location>
</feature>
<evidence type="ECO:0000256" key="1">
    <source>
        <dbReference type="ARBA" id="ARBA00004123"/>
    </source>
</evidence>
<keyword evidence="4" id="KW-0677">Repeat</keyword>
<dbReference type="InParanoid" id="A0A2R2MRB8"/>
<reference evidence="13" key="1">
    <citation type="submission" date="2025-08" db="UniProtKB">
        <authorList>
            <consortium name="RefSeq"/>
        </authorList>
    </citation>
    <scope>IDENTIFICATION</scope>
    <source>
        <tissue evidence="13">Gonads</tissue>
    </source>
</reference>
<dbReference type="InterPro" id="IPR025894">
    <property type="entry name" value="Mtf2_C_dom"/>
</dbReference>
<evidence type="ECO:0000256" key="4">
    <source>
        <dbReference type="ARBA" id="ARBA00022737"/>
    </source>
</evidence>
<dbReference type="Pfam" id="PF18104">
    <property type="entry name" value="Tudor_2"/>
    <property type="match status" value="1"/>
</dbReference>
<keyword evidence="8" id="KW-0539">Nucleus</keyword>
<dbReference type="GO" id="GO:0003677">
    <property type="term" value="F:DNA binding"/>
    <property type="evidence" value="ECO:0007669"/>
    <property type="project" value="TreeGrafter"/>
</dbReference>
<dbReference type="Pfam" id="PF00628">
    <property type="entry name" value="PHD"/>
    <property type="match status" value="1"/>
</dbReference>
<dbReference type="SUPFAM" id="SSF57903">
    <property type="entry name" value="FYVE/PHD zinc finger"/>
    <property type="match status" value="2"/>
</dbReference>
<feature type="region of interest" description="Disordered" evidence="10">
    <location>
        <begin position="666"/>
        <end position="688"/>
    </location>
</feature>
<dbReference type="OrthoDB" id="10033786at2759"/>
<feature type="region of interest" description="Disordered" evidence="10">
    <location>
        <begin position="1"/>
        <end position="273"/>
    </location>
</feature>
<evidence type="ECO:0000256" key="8">
    <source>
        <dbReference type="ARBA" id="ARBA00023242"/>
    </source>
</evidence>
<dbReference type="InterPro" id="IPR042014">
    <property type="entry name" value="MTF2_PHD1"/>
</dbReference>
<dbReference type="GO" id="GO:0003682">
    <property type="term" value="F:chromatin binding"/>
    <property type="evidence" value="ECO:0007669"/>
    <property type="project" value="TreeGrafter"/>
</dbReference>
<feature type="domain" description="PHD-type" evidence="11">
    <location>
        <begin position="386"/>
        <end position="441"/>
    </location>
</feature>
<feature type="region of interest" description="Disordered" evidence="10">
    <location>
        <begin position="292"/>
        <end position="328"/>
    </location>
</feature>
<dbReference type="GO" id="GO:0005634">
    <property type="term" value="C:nucleus"/>
    <property type="evidence" value="ECO:0007669"/>
    <property type="project" value="UniProtKB-SubCell"/>
</dbReference>
<evidence type="ECO:0000256" key="7">
    <source>
        <dbReference type="ARBA" id="ARBA00022853"/>
    </source>
</evidence>
<feature type="compositionally biased region" description="Polar residues" evidence="10">
    <location>
        <begin position="1"/>
        <end position="10"/>
    </location>
</feature>
<dbReference type="InterPro" id="IPR002999">
    <property type="entry name" value="Tudor"/>
</dbReference>
<evidence type="ECO:0000256" key="6">
    <source>
        <dbReference type="ARBA" id="ARBA00022833"/>
    </source>
</evidence>
<feature type="compositionally biased region" description="Low complexity" evidence="10">
    <location>
        <begin position="107"/>
        <end position="119"/>
    </location>
</feature>
<dbReference type="FunCoup" id="A0A2R2MRB8">
    <property type="interactions" value="1530"/>
</dbReference>